<evidence type="ECO:0000256" key="7">
    <source>
        <dbReference type="ARBA" id="ARBA00023237"/>
    </source>
</evidence>
<dbReference type="Gene3D" id="2.170.130.10">
    <property type="entry name" value="TonB-dependent receptor, plug domain"/>
    <property type="match status" value="1"/>
</dbReference>
<evidence type="ECO:0000256" key="6">
    <source>
        <dbReference type="ARBA" id="ARBA00023136"/>
    </source>
</evidence>
<keyword evidence="4 8" id="KW-0812">Transmembrane</keyword>
<comment type="subcellular location">
    <subcellularLocation>
        <location evidence="1 8">Cell outer membrane</location>
        <topology evidence="1 8">Multi-pass membrane protein</topology>
    </subcellularLocation>
</comment>
<dbReference type="Pfam" id="PF07715">
    <property type="entry name" value="Plug"/>
    <property type="match status" value="1"/>
</dbReference>
<dbReference type="EMBL" id="JBHULL010000015">
    <property type="protein sequence ID" value="MFD2584204.1"/>
    <property type="molecule type" value="Genomic_DNA"/>
</dbReference>
<dbReference type="InterPro" id="IPR023997">
    <property type="entry name" value="TonB-dep_OMP_SusC/RagA_CS"/>
</dbReference>
<dbReference type="InterPro" id="IPR037066">
    <property type="entry name" value="Plug_dom_sf"/>
</dbReference>
<feature type="domain" description="TonB-dependent receptor-like beta-barrel" evidence="10">
    <location>
        <begin position="487"/>
        <end position="847"/>
    </location>
</feature>
<dbReference type="Pfam" id="PF00593">
    <property type="entry name" value="TonB_dep_Rec_b-barrel"/>
    <property type="match status" value="1"/>
</dbReference>
<dbReference type="SUPFAM" id="SSF56935">
    <property type="entry name" value="Porins"/>
    <property type="match status" value="1"/>
</dbReference>
<dbReference type="SUPFAM" id="SSF49464">
    <property type="entry name" value="Carboxypeptidase regulatory domain-like"/>
    <property type="match status" value="1"/>
</dbReference>
<evidence type="ECO:0000256" key="9">
    <source>
        <dbReference type="RuleBase" id="RU003357"/>
    </source>
</evidence>
<evidence type="ECO:0000256" key="2">
    <source>
        <dbReference type="ARBA" id="ARBA00022448"/>
    </source>
</evidence>
<evidence type="ECO:0000313" key="12">
    <source>
        <dbReference type="EMBL" id="MFD2584204.1"/>
    </source>
</evidence>
<dbReference type="NCBIfam" id="TIGR04057">
    <property type="entry name" value="SusC_RagA_signa"/>
    <property type="match status" value="1"/>
</dbReference>
<protein>
    <submittedName>
        <fullName evidence="12">SusC/RagA family TonB-linked outer membrane protein</fullName>
    </submittedName>
</protein>
<keyword evidence="2 8" id="KW-0813">Transport</keyword>
<dbReference type="InterPro" id="IPR023996">
    <property type="entry name" value="TonB-dep_OMP_SusC/RagA"/>
</dbReference>
<evidence type="ECO:0000256" key="1">
    <source>
        <dbReference type="ARBA" id="ARBA00004571"/>
    </source>
</evidence>
<keyword evidence="13" id="KW-1185">Reference proteome</keyword>
<evidence type="ECO:0000256" key="5">
    <source>
        <dbReference type="ARBA" id="ARBA00023077"/>
    </source>
</evidence>
<evidence type="ECO:0000256" key="8">
    <source>
        <dbReference type="PROSITE-ProRule" id="PRU01360"/>
    </source>
</evidence>
<evidence type="ECO:0000256" key="3">
    <source>
        <dbReference type="ARBA" id="ARBA00022452"/>
    </source>
</evidence>
<feature type="domain" description="TonB-dependent receptor plug" evidence="11">
    <location>
        <begin position="130"/>
        <end position="236"/>
    </location>
</feature>
<proteinExistence type="inferred from homology"/>
<evidence type="ECO:0000259" key="11">
    <source>
        <dbReference type="Pfam" id="PF07715"/>
    </source>
</evidence>
<accession>A0ABW5MM20</accession>
<gene>
    <name evidence="12" type="ORF">ACFSR6_16995</name>
</gene>
<comment type="caution">
    <text evidence="12">The sequence shown here is derived from an EMBL/GenBank/DDBJ whole genome shotgun (WGS) entry which is preliminary data.</text>
</comment>
<dbReference type="InterPro" id="IPR000531">
    <property type="entry name" value="Beta-barrel_TonB"/>
</dbReference>
<evidence type="ECO:0000256" key="4">
    <source>
        <dbReference type="ARBA" id="ARBA00022692"/>
    </source>
</evidence>
<dbReference type="InterPro" id="IPR012910">
    <property type="entry name" value="Plug_dom"/>
</dbReference>
<dbReference type="NCBIfam" id="TIGR04056">
    <property type="entry name" value="OMP_RagA_SusC"/>
    <property type="match status" value="1"/>
</dbReference>
<organism evidence="12 13">
    <name type="scientific">Pedobacter vanadiisoli</name>
    <dbReference type="NCBI Taxonomy" id="1761975"/>
    <lineage>
        <taxon>Bacteria</taxon>
        <taxon>Pseudomonadati</taxon>
        <taxon>Bacteroidota</taxon>
        <taxon>Sphingobacteriia</taxon>
        <taxon>Sphingobacteriales</taxon>
        <taxon>Sphingobacteriaceae</taxon>
        <taxon>Pedobacter</taxon>
    </lineage>
</organism>
<name>A0ABW5MM20_9SPHI</name>
<keyword evidence="3 8" id="KW-1134">Transmembrane beta strand</keyword>
<comment type="similarity">
    <text evidence="8 9">Belongs to the TonB-dependent receptor family.</text>
</comment>
<dbReference type="Proteomes" id="UP001597461">
    <property type="component" value="Unassembled WGS sequence"/>
</dbReference>
<dbReference type="RefSeq" id="WP_379080991.1">
    <property type="nucleotide sequence ID" value="NZ_JBHULL010000015.1"/>
</dbReference>
<evidence type="ECO:0000313" key="13">
    <source>
        <dbReference type="Proteomes" id="UP001597461"/>
    </source>
</evidence>
<dbReference type="InterPro" id="IPR039426">
    <property type="entry name" value="TonB-dep_rcpt-like"/>
</dbReference>
<keyword evidence="5 9" id="KW-0798">TonB box</keyword>
<dbReference type="InterPro" id="IPR008969">
    <property type="entry name" value="CarboxyPept-like_regulatory"/>
</dbReference>
<keyword evidence="7 8" id="KW-0998">Cell outer membrane</keyword>
<reference evidence="13" key="1">
    <citation type="journal article" date="2019" name="Int. J. Syst. Evol. Microbiol.">
        <title>The Global Catalogue of Microorganisms (GCM) 10K type strain sequencing project: providing services to taxonomists for standard genome sequencing and annotation.</title>
        <authorList>
            <consortium name="The Broad Institute Genomics Platform"/>
            <consortium name="The Broad Institute Genome Sequencing Center for Infectious Disease"/>
            <person name="Wu L."/>
            <person name="Ma J."/>
        </authorList>
    </citation>
    <scope>NUCLEOTIDE SEQUENCE [LARGE SCALE GENOMIC DNA]</scope>
    <source>
        <strain evidence="13">KCTC 42866</strain>
    </source>
</reference>
<keyword evidence="6 8" id="KW-0472">Membrane</keyword>
<dbReference type="PROSITE" id="PS52016">
    <property type="entry name" value="TONB_DEPENDENT_REC_3"/>
    <property type="match status" value="1"/>
</dbReference>
<evidence type="ECO:0000259" key="10">
    <source>
        <dbReference type="Pfam" id="PF00593"/>
    </source>
</evidence>
<dbReference type="Gene3D" id="2.40.170.20">
    <property type="entry name" value="TonB-dependent receptor, beta-barrel domain"/>
    <property type="match status" value="1"/>
</dbReference>
<dbReference type="InterPro" id="IPR036942">
    <property type="entry name" value="Beta-barrel_TonB_sf"/>
</dbReference>
<sequence>MGKMHINFKLHAVFRLHTVIFLLGFLLSGFSTASAQERLKGLVSGTDGKPLAGITIRTNGGQTIISSETGDFSLPLATGKHKLRFSGLNVAQLDTVVSIPFSGIFNVTLSLNNLQLQTVEVSTGYQQLPKERATGSFALVSGKMLNEQVGTDIISRLEGMVSGYSIDRKSNGGGGYGIIIRGIGTLRGVRAPLIVLDNFPYEGDIDNINPNDIESVTVLKDAAAASIWGARAGNGVVVITSKKAKYNSPLKVAFSGSFKVTDKPDLFYQNKIGVSDFIEVENFLFDKGYFNTIETGTDRFALSEAVELRIAARDGKLSAPELAKRMDLLRSYDLRTDLDRYVFSRATAQQYSLSLNGGSEKRNWLASAGADRNISSLGAPFSRYSLKVDQNIKVTDKLTLGANLMFTYSYSGRGKDDVSQLNTATGNLPPYTRLADDNGNPLAVMRNYRASYLATIGSGKLLDWQYVPLEDHKNVLGGTGVNSVLTSLRAGYQLTDWLKFTASYQLQRESTKTSTNYLENSYRVREAVNLYSSIDANGLLKRVIPAGSIRDRELSLLTAHNGRGQLDFNKYFGRHSIVALAGAELRSTVIDGETKRVYGVNESTLTSGVVDYVNPYPTIITGNTAFVPNGDGFTGSVSRFVSLFANAAYTFDDRYTLSLSARRDASNLFGLATNDKWNPLFSSGLAWNIGKEKFYTSTLLPLLKLRMTFGASGNTDPKGSAATSIIYAGINSPYTQLPYAIFNNYNNPELKWERIYMFNAGLDFGFRGDRIKGSIEFFRKKSVDLLALSPIDLTAGIGSTVVKNVGSIQGDGADLEVNTINTTGKFIWTTDFFLNYYKDKVVKNYDASSSVRSLVGGNITSAGAVGYPLFSMFSYKWAGLDPQTGDPQGIQAGTVSKNYSALFGNTVRVEDMVYHGPALPVFSGAIGNSFSCGRFSASFRLSFKLGYYIRKSSLNYYSLFVGRDGNGEFASRWQKPGDEAFTNVPSMVYPASSSRDEFYYGAEVNVLRGDHVRIQYVNIGFDISGKKSGRRLLSQAKVFLVASNLGIIWRENREGIDPDFRALPDPKNIAIGFKTNL</sequence>